<dbReference type="PIRSF" id="PIRSF005822">
    <property type="entry name" value="NDUA2"/>
    <property type="match status" value="1"/>
</dbReference>
<evidence type="ECO:0000256" key="1">
    <source>
        <dbReference type="ARBA" id="ARBA00003195"/>
    </source>
</evidence>
<evidence type="ECO:0000256" key="9">
    <source>
        <dbReference type="ARBA" id="ARBA00023136"/>
    </source>
</evidence>
<evidence type="ECO:0000256" key="3">
    <source>
        <dbReference type="ARBA" id="ARBA00008939"/>
    </source>
</evidence>
<dbReference type="EMBL" id="KV424018">
    <property type="protein sequence ID" value="KZT54250.1"/>
    <property type="molecule type" value="Genomic_DNA"/>
</dbReference>
<feature type="domain" description="Ribosomal protein/NADH dehydrogenase" evidence="10">
    <location>
        <begin position="22"/>
        <end position="94"/>
    </location>
</feature>
<keyword evidence="6" id="KW-0999">Mitochondrion inner membrane</keyword>
<dbReference type="InParanoid" id="A0A165E7A1"/>
<accession>A0A165E7A1</accession>
<keyword evidence="9" id="KW-0472">Membrane</keyword>
<keyword evidence="7" id="KW-0249">Electron transport</keyword>
<comment type="function">
    <text evidence="1">Accessory subunit of the mitochondrial membrane respiratory chain NADH dehydrogenase (Complex I), that is believed not to be involved in catalysis. Complex I functions in the transfer of electrons from NADH to the respiratory chain. The immediate electron acceptor for the enzyme is believed to be ubiquinone.</text>
</comment>
<dbReference type="SUPFAM" id="SSF52833">
    <property type="entry name" value="Thioredoxin-like"/>
    <property type="match status" value="1"/>
</dbReference>
<dbReference type="InterPro" id="IPR036249">
    <property type="entry name" value="Thioredoxin-like_sf"/>
</dbReference>
<evidence type="ECO:0000256" key="5">
    <source>
        <dbReference type="ARBA" id="ARBA00022660"/>
    </source>
</evidence>
<gene>
    <name evidence="11" type="ORF">CALCODRAFT_438926</name>
</gene>
<evidence type="ECO:0000256" key="6">
    <source>
        <dbReference type="ARBA" id="ARBA00022792"/>
    </source>
</evidence>
<keyword evidence="8" id="KW-0496">Mitochondrion</keyword>
<keyword evidence="11" id="KW-0830">Ubiquinone</keyword>
<evidence type="ECO:0000256" key="4">
    <source>
        <dbReference type="ARBA" id="ARBA00022448"/>
    </source>
</evidence>
<keyword evidence="4" id="KW-0813">Transport</keyword>
<keyword evidence="12" id="KW-1185">Reference proteome</keyword>
<dbReference type="STRING" id="1353952.A0A165E7A1"/>
<evidence type="ECO:0000259" key="10">
    <source>
        <dbReference type="SMART" id="SM00916"/>
    </source>
</evidence>
<organism evidence="11 12">
    <name type="scientific">Calocera cornea HHB12733</name>
    <dbReference type="NCBI Taxonomy" id="1353952"/>
    <lineage>
        <taxon>Eukaryota</taxon>
        <taxon>Fungi</taxon>
        <taxon>Dikarya</taxon>
        <taxon>Basidiomycota</taxon>
        <taxon>Agaricomycotina</taxon>
        <taxon>Dacrymycetes</taxon>
        <taxon>Dacrymycetales</taxon>
        <taxon>Dacrymycetaceae</taxon>
        <taxon>Calocera</taxon>
    </lineage>
</organism>
<sequence>MSSALAKALSPTVRELRILCCQSGQASAGVRQFIQSAYPGIKKANPDLPVLVREANGTPARVFARFERGLEKHVDVDNLSVTDIERKVEELVSP</sequence>
<dbReference type="InterPro" id="IPR007741">
    <property type="entry name" value="Ribosomal_mL43/mS25/NADH_DH"/>
</dbReference>
<protein>
    <submittedName>
        <fullName evidence="11">NDUFA2, NADH ubiquinone oxidoreductase 10.5kD subunit</fullName>
    </submittedName>
</protein>
<proteinExistence type="inferred from homology"/>
<reference evidence="11 12" key="1">
    <citation type="journal article" date="2016" name="Mol. Biol. Evol.">
        <title>Comparative Genomics of Early-Diverging Mushroom-Forming Fungi Provides Insights into the Origins of Lignocellulose Decay Capabilities.</title>
        <authorList>
            <person name="Nagy L.G."/>
            <person name="Riley R."/>
            <person name="Tritt A."/>
            <person name="Adam C."/>
            <person name="Daum C."/>
            <person name="Floudas D."/>
            <person name="Sun H."/>
            <person name="Yadav J.S."/>
            <person name="Pangilinan J."/>
            <person name="Larsson K.H."/>
            <person name="Matsuura K."/>
            <person name="Barry K."/>
            <person name="Labutti K."/>
            <person name="Kuo R."/>
            <person name="Ohm R.A."/>
            <person name="Bhattacharya S.S."/>
            <person name="Shirouzu T."/>
            <person name="Yoshinaga Y."/>
            <person name="Martin F.M."/>
            <person name="Grigoriev I.V."/>
            <person name="Hibbett D.S."/>
        </authorList>
    </citation>
    <scope>NUCLEOTIDE SEQUENCE [LARGE SCALE GENOMIC DNA]</scope>
    <source>
        <strain evidence="11 12">HHB12733</strain>
    </source>
</reference>
<dbReference type="Pfam" id="PF05047">
    <property type="entry name" value="L51_S25_CI-B8"/>
    <property type="match status" value="1"/>
</dbReference>
<evidence type="ECO:0000256" key="7">
    <source>
        <dbReference type="ARBA" id="ARBA00022982"/>
    </source>
</evidence>
<name>A0A165E7A1_9BASI</name>
<dbReference type="SMART" id="SM00916">
    <property type="entry name" value="L51_S25_CI-B8"/>
    <property type="match status" value="1"/>
</dbReference>
<dbReference type="Proteomes" id="UP000076842">
    <property type="component" value="Unassembled WGS sequence"/>
</dbReference>
<dbReference type="PANTHER" id="PTHR12878:SF0">
    <property type="entry name" value="NADH DEHYDROGENASE [UBIQUINONE] 1 ALPHA SUBCOMPLEX SUBUNIT 2"/>
    <property type="match status" value="1"/>
</dbReference>
<comment type="subcellular location">
    <subcellularLocation>
        <location evidence="2">Mitochondrion inner membrane</location>
        <topology evidence="2">Peripheral membrane protein</topology>
        <orientation evidence="2">Matrix side</orientation>
    </subcellularLocation>
</comment>
<dbReference type="PANTHER" id="PTHR12878">
    <property type="entry name" value="NADH-UBIQUINONE OXIDOREDUCTASE B8 SUBUNIT"/>
    <property type="match status" value="1"/>
</dbReference>
<keyword evidence="5" id="KW-0679">Respiratory chain</keyword>
<comment type="similarity">
    <text evidence="3">Belongs to the complex I NDUFA2 subunit family.</text>
</comment>
<dbReference type="AlphaFoldDB" id="A0A165E7A1"/>
<evidence type="ECO:0000256" key="2">
    <source>
        <dbReference type="ARBA" id="ARBA00004443"/>
    </source>
</evidence>
<dbReference type="InterPro" id="IPR016464">
    <property type="entry name" value="NADH_Ub_cplx-1_asu_su-2"/>
</dbReference>
<dbReference type="Gene3D" id="3.40.30.10">
    <property type="entry name" value="Glutaredoxin"/>
    <property type="match status" value="1"/>
</dbReference>
<dbReference type="GO" id="GO:0005743">
    <property type="term" value="C:mitochondrial inner membrane"/>
    <property type="evidence" value="ECO:0007669"/>
    <property type="project" value="UniProtKB-SubCell"/>
</dbReference>
<dbReference type="OrthoDB" id="10250268at2759"/>
<evidence type="ECO:0000256" key="8">
    <source>
        <dbReference type="ARBA" id="ARBA00023128"/>
    </source>
</evidence>
<evidence type="ECO:0000313" key="11">
    <source>
        <dbReference type="EMBL" id="KZT54250.1"/>
    </source>
</evidence>
<evidence type="ECO:0000313" key="12">
    <source>
        <dbReference type="Proteomes" id="UP000076842"/>
    </source>
</evidence>